<accession>A0A4D7C6X6</accession>
<name>A0A4D7C6X6_9SPHN</name>
<dbReference type="Proteomes" id="UP000298714">
    <property type="component" value="Chromosome"/>
</dbReference>
<organism evidence="1 2">
    <name type="scientific">Hankyongella ginsenosidimutans</name>
    <dbReference type="NCBI Taxonomy" id="1763828"/>
    <lineage>
        <taxon>Bacteria</taxon>
        <taxon>Pseudomonadati</taxon>
        <taxon>Pseudomonadota</taxon>
        <taxon>Alphaproteobacteria</taxon>
        <taxon>Sphingomonadales</taxon>
        <taxon>Sphingomonadaceae</taxon>
        <taxon>Hankyongella</taxon>
    </lineage>
</organism>
<dbReference type="AlphaFoldDB" id="A0A4D7C6X6"/>
<protein>
    <submittedName>
        <fullName evidence="1">Uncharacterized protein</fullName>
    </submittedName>
</protein>
<dbReference type="EMBL" id="CP039704">
    <property type="protein sequence ID" value="QCI79690.1"/>
    <property type="molecule type" value="Genomic_DNA"/>
</dbReference>
<evidence type="ECO:0000313" key="2">
    <source>
        <dbReference type="Proteomes" id="UP000298714"/>
    </source>
</evidence>
<evidence type="ECO:0000313" key="1">
    <source>
        <dbReference type="EMBL" id="QCI79690.1"/>
    </source>
</evidence>
<gene>
    <name evidence="1" type="ORF">E6W36_09575</name>
</gene>
<sequence>MPDWVAYAVVALFAVGVTAAVVLSRPPDASASWHALEAVLVQRRALARQLATLLPIDDPAALPLRHALDAIERHPGMTPPERARAEAALEAAMEIAGGSHLCAQAAEVARLASAFRDGNVQEAVLRYNRVAATVPGAAAYRAAQGPLVD</sequence>
<dbReference type="RefSeq" id="WP_222872511.1">
    <property type="nucleotide sequence ID" value="NZ_CP039704.1"/>
</dbReference>
<reference evidence="2" key="1">
    <citation type="submission" date="2019-04" db="EMBL/GenBank/DDBJ databases">
        <title>Complete genome sequence of Sphingomonas sp. W1-2-3.</title>
        <authorList>
            <person name="Im W.T."/>
        </authorList>
    </citation>
    <scope>NUCLEOTIDE SEQUENCE [LARGE SCALE GENOMIC DNA]</scope>
    <source>
        <strain evidence="2">W1-2-3</strain>
    </source>
</reference>
<proteinExistence type="predicted"/>
<dbReference type="KEGG" id="hgn:E6W36_09575"/>
<keyword evidence="2" id="KW-1185">Reference proteome</keyword>